<organism evidence="2 3">
    <name type="scientific">Pleurostoma richardsiae</name>
    <dbReference type="NCBI Taxonomy" id="41990"/>
    <lineage>
        <taxon>Eukaryota</taxon>
        <taxon>Fungi</taxon>
        <taxon>Dikarya</taxon>
        <taxon>Ascomycota</taxon>
        <taxon>Pezizomycotina</taxon>
        <taxon>Sordariomycetes</taxon>
        <taxon>Sordariomycetidae</taxon>
        <taxon>Calosphaeriales</taxon>
        <taxon>Pleurostomataceae</taxon>
        <taxon>Pleurostoma</taxon>
    </lineage>
</organism>
<reference evidence="2" key="1">
    <citation type="submission" date="2022-07" db="EMBL/GenBank/DDBJ databases">
        <title>Fungi with potential for degradation of polypropylene.</title>
        <authorList>
            <person name="Gostincar C."/>
        </authorList>
    </citation>
    <scope>NUCLEOTIDE SEQUENCE</scope>
    <source>
        <strain evidence="2">EXF-13308</strain>
    </source>
</reference>
<protein>
    <submittedName>
        <fullName evidence="2">Uncharacterized protein</fullName>
    </submittedName>
</protein>
<accession>A0AA38RXR3</accession>
<proteinExistence type="predicted"/>
<comment type="caution">
    <text evidence="2">The sequence shown here is derived from an EMBL/GenBank/DDBJ whole genome shotgun (WGS) entry which is preliminary data.</text>
</comment>
<dbReference type="EMBL" id="JANBVO010000009">
    <property type="protein sequence ID" value="KAJ9149992.1"/>
    <property type="molecule type" value="Genomic_DNA"/>
</dbReference>
<evidence type="ECO:0000313" key="3">
    <source>
        <dbReference type="Proteomes" id="UP001174694"/>
    </source>
</evidence>
<dbReference type="AlphaFoldDB" id="A0AA38RXR3"/>
<gene>
    <name evidence="2" type="ORF">NKR23_g3946</name>
</gene>
<evidence type="ECO:0000313" key="2">
    <source>
        <dbReference type="EMBL" id="KAJ9149992.1"/>
    </source>
</evidence>
<feature type="region of interest" description="Disordered" evidence="1">
    <location>
        <begin position="39"/>
        <end position="61"/>
    </location>
</feature>
<name>A0AA38RXR3_9PEZI</name>
<dbReference type="Proteomes" id="UP001174694">
    <property type="component" value="Unassembled WGS sequence"/>
</dbReference>
<keyword evidence="3" id="KW-1185">Reference proteome</keyword>
<sequence length="271" mass="30534">MRQDCGSLGRTYSPLSGYLLSSDLPVRKELIGTHGWLERTTASTKAGPQPGSRATPQKKGRLLDGLRKIAKDMADLTSSRRPRGVDKDHRISRLSVTLDPREQSLLYCELEFTLTTVLDGYITSQFNAGRLDADKYKKIADGWQQKGRPKVVGFRYDLETQLELIILHSQDFKFYGRRAGVDAAIAGILDMMKVDSRAMRIRTFCQPDTVIAKQLLDAQSLFDMLGCSENQQIHLAEVIQFFKAVLERERQLQQNSGPQMPDGRSHHGEHA</sequence>
<feature type="region of interest" description="Disordered" evidence="1">
    <location>
        <begin position="252"/>
        <end position="271"/>
    </location>
</feature>
<evidence type="ECO:0000256" key="1">
    <source>
        <dbReference type="SAM" id="MobiDB-lite"/>
    </source>
</evidence>